<dbReference type="EMBL" id="JAJFZV010000018">
    <property type="protein sequence ID" value="MCC3299390.1"/>
    <property type="molecule type" value="Genomic_DNA"/>
</dbReference>
<keyword evidence="2" id="KW-1185">Reference proteome</keyword>
<organism evidence="1 2">
    <name type="scientific">Arthrobacter caoxuetaonis</name>
    <dbReference type="NCBI Taxonomy" id="2886935"/>
    <lineage>
        <taxon>Bacteria</taxon>
        <taxon>Bacillati</taxon>
        <taxon>Actinomycetota</taxon>
        <taxon>Actinomycetes</taxon>
        <taxon>Micrococcales</taxon>
        <taxon>Micrococcaceae</taxon>
        <taxon>Arthrobacter</taxon>
    </lineage>
</organism>
<protein>
    <submittedName>
        <fullName evidence="1">Uncharacterized protein</fullName>
    </submittedName>
</protein>
<evidence type="ECO:0000313" key="2">
    <source>
        <dbReference type="Proteomes" id="UP001139158"/>
    </source>
</evidence>
<dbReference type="AlphaFoldDB" id="A0A9X1MHK8"/>
<evidence type="ECO:0000313" key="1">
    <source>
        <dbReference type="EMBL" id="MCC3299390.1"/>
    </source>
</evidence>
<dbReference type="RefSeq" id="WP_227897377.1">
    <property type="nucleotide sequence ID" value="NZ_CP099467.1"/>
</dbReference>
<sequence>MNAQPASAAPAYALRYSFVFRYQHERIFSIDIPLQDLLDAELSVKAVRELVADDYDLHFRLLGDYLHRYEEMASNWEYWSKNLERERESIRIVQVES</sequence>
<accession>A0A9X1MHK8</accession>
<name>A0A9X1MHK8_9MICC</name>
<reference evidence="1" key="1">
    <citation type="submission" date="2021-10" db="EMBL/GenBank/DDBJ databases">
        <title>Novel species in genus Arthrobacter.</title>
        <authorList>
            <person name="Liu Y."/>
        </authorList>
    </citation>
    <scope>NUCLEOTIDE SEQUENCE</scope>
    <source>
        <strain evidence="1">Zg-Y453</strain>
    </source>
</reference>
<gene>
    <name evidence="1" type="ORF">LJ757_16480</name>
</gene>
<dbReference type="Proteomes" id="UP001139158">
    <property type="component" value="Unassembled WGS sequence"/>
</dbReference>
<comment type="caution">
    <text evidence="1">The sequence shown here is derived from an EMBL/GenBank/DDBJ whole genome shotgun (WGS) entry which is preliminary data.</text>
</comment>
<proteinExistence type="predicted"/>